<evidence type="ECO:0000313" key="11">
    <source>
        <dbReference type="EMBL" id="KAG7381638.1"/>
    </source>
</evidence>
<evidence type="ECO:0000256" key="8">
    <source>
        <dbReference type="ARBA" id="ARBA00023034"/>
    </source>
</evidence>
<dbReference type="Pfam" id="PF11051">
    <property type="entry name" value="Mannosyl_trans3"/>
    <property type="match status" value="2"/>
</dbReference>
<comment type="similarity">
    <text evidence="3">Belongs to the MNN1/MNT family.</text>
</comment>
<sequence length="362" mass="40792">MKRSCAKTEGGAVFRCSDAPGFANFRAEAQLSVAPAQEPDFALPNVGGQLQSPSRGIVMGVYPTLVASAYATVRMLRDVLDCKLPIEIWFSPDEMSKTSRSLTPLQTLGQNSTAGSLLFREIETNGKPIRFEAKIHAIYNSGFEQVLFLDADNAPVRDPSFLFETPEFVKMGAVFWHPKNTMFYIDSDSLVWELLGMPFVDMFEQESGQILIDRRRHAAAIQLVAFYAFHRPNYFQLQRIAWGDKDLFRFARLKLEVPFFMIQTPPAIAGTVIGWSFCGMTMVQHDTNGEVLFLHRNQRKLMENVHPKITETNSKGVPATGLEAPPADGFPDPEIWTHLLSFRNTSARSHYSEGRTRPTWFS</sequence>
<organism evidence="11 12">
    <name type="scientific">Phytophthora pseudosyringae</name>
    <dbReference type="NCBI Taxonomy" id="221518"/>
    <lineage>
        <taxon>Eukaryota</taxon>
        <taxon>Sar</taxon>
        <taxon>Stramenopiles</taxon>
        <taxon>Oomycota</taxon>
        <taxon>Peronosporomycetes</taxon>
        <taxon>Peronosporales</taxon>
        <taxon>Peronosporaceae</taxon>
        <taxon>Phytophthora</taxon>
    </lineage>
</organism>
<keyword evidence="5" id="KW-0812">Transmembrane</keyword>
<keyword evidence="12" id="KW-1185">Reference proteome</keyword>
<dbReference type="PANTHER" id="PTHR31646">
    <property type="entry name" value="ALPHA-1,2-MANNOSYLTRANSFERASE MNN2"/>
    <property type="match status" value="1"/>
</dbReference>
<accession>A0A8T1VN66</accession>
<dbReference type="PANTHER" id="PTHR31646:SF1">
    <property type="entry name" value="ALPHA-1,2-MANNOSYLTRANSFERASE MNN2"/>
    <property type="match status" value="1"/>
</dbReference>
<dbReference type="OrthoDB" id="430354at2759"/>
<dbReference type="GO" id="GO:0000026">
    <property type="term" value="F:alpha-1,2-mannosyltransferase activity"/>
    <property type="evidence" value="ECO:0007669"/>
    <property type="project" value="TreeGrafter"/>
</dbReference>
<evidence type="ECO:0000256" key="2">
    <source>
        <dbReference type="ARBA" id="ARBA00004606"/>
    </source>
</evidence>
<evidence type="ECO:0000256" key="7">
    <source>
        <dbReference type="ARBA" id="ARBA00022989"/>
    </source>
</evidence>
<evidence type="ECO:0008006" key="13">
    <source>
        <dbReference type="Google" id="ProtNLM"/>
    </source>
</evidence>
<evidence type="ECO:0000256" key="4">
    <source>
        <dbReference type="ARBA" id="ARBA00022679"/>
    </source>
</evidence>
<dbReference type="GO" id="GO:0000139">
    <property type="term" value="C:Golgi membrane"/>
    <property type="evidence" value="ECO:0007669"/>
    <property type="project" value="UniProtKB-SubCell"/>
</dbReference>
<gene>
    <name evidence="11" type="ORF">PHYPSEUDO_005796</name>
</gene>
<comment type="caution">
    <text evidence="11">The sequence shown here is derived from an EMBL/GenBank/DDBJ whole genome shotgun (WGS) entry which is preliminary data.</text>
</comment>
<dbReference type="InterPro" id="IPR022751">
    <property type="entry name" value="Alpha_mannosyltransferase"/>
</dbReference>
<evidence type="ECO:0000256" key="3">
    <source>
        <dbReference type="ARBA" id="ARBA00009105"/>
    </source>
</evidence>
<dbReference type="AlphaFoldDB" id="A0A8T1VN66"/>
<comment type="subcellular location">
    <subcellularLocation>
        <location evidence="10">Endomembrane system</location>
        <topology evidence="10">Single-pass membrane protein</topology>
    </subcellularLocation>
    <subcellularLocation>
        <location evidence="1">Golgi apparatus membrane</location>
    </subcellularLocation>
    <subcellularLocation>
        <location evidence="2">Membrane</location>
        <topology evidence="2">Single-pass type II membrane protein</topology>
    </subcellularLocation>
</comment>
<keyword evidence="4" id="KW-0808">Transferase</keyword>
<name>A0A8T1VN66_9STRA</name>
<keyword evidence="6" id="KW-0735">Signal-anchor</keyword>
<keyword evidence="8" id="KW-0333">Golgi apparatus</keyword>
<keyword evidence="9" id="KW-0472">Membrane</keyword>
<evidence type="ECO:0000256" key="1">
    <source>
        <dbReference type="ARBA" id="ARBA00004394"/>
    </source>
</evidence>
<evidence type="ECO:0000256" key="5">
    <source>
        <dbReference type="ARBA" id="ARBA00022692"/>
    </source>
</evidence>
<reference evidence="11" key="1">
    <citation type="submission" date="2021-02" db="EMBL/GenBank/DDBJ databases">
        <authorList>
            <person name="Palmer J.M."/>
        </authorList>
    </citation>
    <scope>NUCLEOTIDE SEQUENCE</scope>
    <source>
        <strain evidence="11">SCRP734</strain>
    </source>
</reference>
<keyword evidence="7" id="KW-1133">Transmembrane helix</keyword>
<evidence type="ECO:0000256" key="6">
    <source>
        <dbReference type="ARBA" id="ARBA00022968"/>
    </source>
</evidence>
<evidence type="ECO:0000313" key="12">
    <source>
        <dbReference type="Proteomes" id="UP000694044"/>
    </source>
</evidence>
<evidence type="ECO:0000256" key="10">
    <source>
        <dbReference type="ARBA" id="ARBA00037847"/>
    </source>
</evidence>
<evidence type="ECO:0000256" key="9">
    <source>
        <dbReference type="ARBA" id="ARBA00023136"/>
    </source>
</evidence>
<protein>
    <recommendedName>
        <fullName evidence="13">Nucleotide-diphospho-sugar transferase</fullName>
    </recommendedName>
</protein>
<dbReference type="Proteomes" id="UP000694044">
    <property type="component" value="Unassembled WGS sequence"/>
</dbReference>
<dbReference type="GO" id="GO:0046354">
    <property type="term" value="P:mannan biosynthetic process"/>
    <property type="evidence" value="ECO:0007669"/>
    <property type="project" value="TreeGrafter"/>
</dbReference>
<dbReference type="EMBL" id="JAGDFM010000237">
    <property type="protein sequence ID" value="KAG7381638.1"/>
    <property type="molecule type" value="Genomic_DNA"/>
</dbReference>
<proteinExistence type="inferred from homology"/>